<evidence type="ECO:0000256" key="2">
    <source>
        <dbReference type="ARBA" id="ARBA00004906"/>
    </source>
</evidence>
<dbReference type="FunFam" id="3.30.710.10:FF:000170">
    <property type="entry name" value="SKP1-like protein 5"/>
    <property type="match status" value="1"/>
</dbReference>
<dbReference type="SMART" id="SM00512">
    <property type="entry name" value="Skp1"/>
    <property type="match status" value="1"/>
</dbReference>
<dbReference type="InterPro" id="IPR036296">
    <property type="entry name" value="SKP1-like_dim_sf"/>
</dbReference>
<dbReference type="InterPro" id="IPR016073">
    <property type="entry name" value="Skp1_comp_POZ"/>
</dbReference>
<keyword evidence="4 7" id="KW-0833">Ubl conjugation pathway</keyword>
<dbReference type="EMBL" id="JACGCM010000671">
    <property type="protein sequence ID" value="KAF6168998.1"/>
    <property type="molecule type" value="Genomic_DNA"/>
</dbReference>
<comment type="caution">
    <text evidence="10">The sequence shown here is derived from an EMBL/GenBank/DDBJ whole genome shotgun (WGS) entry which is preliminary data.</text>
</comment>
<dbReference type="GO" id="GO:0009867">
    <property type="term" value="P:jasmonic acid mediated signaling pathway"/>
    <property type="evidence" value="ECO:0007669"/>
    <property type="project" value="UniProtKB-ARBA"/>
</dbReference>
<keyword evidence="5" id="KW-0539">Nucleus</keyword>
<evidence type="ECO:0000256" key="6">
    <source>
        <dbReference type="ARBA" id="ARBA00054396"/>
    </source>
</evidence>
<organism evidence="10 11">
    <name type="scientific">Kingdonia uniflora</name>
    <dbReference type="NCBI Taxonomy" id="39325"/>
    <lineage>
        <taxon>Eukaryota</taxon>
        <taxon>Viridiplantae</taxon>
        <taxon>Streptophyta</taxon>
        <taxon>Embryophyta</taxon>
        <taxon>Tracheophyta</taxon>
        <taxon>Spermatophyta</taxon>
        <taxon>Magnoliopsida</taxon>
        <taxon>Ranunculales</taxon>
        <taxon>Circaeasteraceae</taxon>
        <taxon>Kingdonia</taxon>
    </lineage>
</organism>
<dbReference type="GO" id="GO:0005634">
    <property type="term" value="C:nucleus"/>
    <property type="evidence" value="ECO:0007669"/>
    <property type="project" value="UniProtKB-SubCell"/>
</dbReference>
<accession>A0A7J7NPZ7</accession>
<dbReference type="SUPFAM" id="SSF81382">
    <property type="entry name" value="Skp1 dimerisation domain-like"/>
    <property type="match status" value="1"/>
</dbReference>
<evidence type="ECO:0000313" key="10">
    <source>
        <dbReference type="EMBL" id="KAF6168998.1"/>
    </source>
</evidence>
<dbReference type="GO" id="GO:0006511">
    <property type="term" value="P:ubiquitin-dependent protein catabolic process"/>
    <property type="evidence" value="ECO:0007669"/>
    <property type="project" value="InterPro"/>
</dbReference>
<evidence type="ECO:0000256" key="5">
    <source>
        <dbReference type="ARBA" id="ARBA00023242"/>
    </source>
</evidence>
<dbReference type="Proteomes" id="UP000541444">
    <property type="component" value="Unassembled WGS sequence"/>
</dbReference>
<evidence type="ECO:0000259" key="8">
    <source>
        <dbReference type="Pfam" id="PF01466"/>
    </source>
</evidence>
<comment type="pathway">
    <text evidence="2 7">Protein modification; protein ubiquitination.</text>
</comment>
<dbReference type="UniPathway" id="UPA00143"/>
<feature type="domain" description="SKP1 component dimerisation" evidence="8">
    <location>
        <begin position="100"/>
        <end position="147"/>
    </location>
</feature>
<dbReference type="InterPro" id="IPR016072">
    <property type="entry name" value="Skp1_comp_dimer"/>
</dbReference>
<sequence>MSSRKIILKSSEHEEFEVDEVVALESETIKHLIEDNCANNPVPLPNVSTTILLKVIEYCKKHKSDSGEEEEIKNWDKEFVKLDQAVLFDLILAANYLDIKGLLDLTCQAVADIIKDKSVEEVRSIFNIENDYSPEEEAEVRRQNQWAFE</sequence>
<evidence type="ECO:0000256" key="4">
    <source>
        <dbReference type="ARBA" id="ARBA00022786"/>
    </source>
</evidence>
<dbReference type="InterPro" id="IPR001232">
    <property type="entry name" value="SKP1-like"/>
</dbReference>
<dbReference type="Pfam" id="PF01466">
    <property type="entry name" value="Skp1"/>
    <property type="match status" value="1"/>
</dbReference>
<comment type="subunit">
    <text evidence="7">Part of a SCF (SKP1-cullin-F-box) protein ligase complex.</text>
</comment>
<gene>
    <name evidence="10" type="ORF">GIB67_038495</name>
</gene>
<evidence type="ECO:0000256" key="7">
    <source>
        <dbReference type="PIRNR" id="PIRNR028729"/>
    </source>
</evidence>
<dbReference type="PANTHER" id="PTHR11165">
    <property type="entry name" value="SKP1"/>
    <property type="match status" value="1"/>
</dbReference>
<dbReference type="Pfam" id="PF03931">
    <property type="entry name" value="Skp1_POZ"/>
    <property type="match status" value="1"/>
</dbReference>
<evidence type="ECO:0000256" key="3">
    <source>
        <dbReference type="ARBA" id="ARBA00009993"/>
    </source>
</evidence>
<dbReference type="InterPro" id="IPR011333">
    <property type="entry name" value="SKP1/BTB/POZ_sf"/>
</dbReference>
<evidence type="ECO:0000256" key="1">
    <source>
        <dbReference type="ARBA" id="ARBA00004123"/>
    </source>
</evidence>
<comment type="subcellular location">
    <subcellularLocation>
        <location evidence="1">Nucleus</location>
    </subcellularLocation>
</comment>
<evidence type="ECO:0000259" key="9">
    <source>
        <dbReference type="Pfam" id="PF03931"/>
    </source>
</evidence>
<reference evidence="10 11" key="1">
    <citation type="journal article" date="2020" name="IScience">
        <title>Genome Sequencing of the Endangered Kingdonia uniflora (Circaeasteraceae, Ranunculales) Reveals Potential Mechanisms of Evolutionary Specialization.</title>
        <authorList>
            <person name="Sun Y."/>
            <person name="Deng T."/>
            <person name="Zhang A."/>
            <person name="Moore M.J."/>
            <person name="Landis J.B."/>
            <person name="Lin N."/>
            <person name="Zhang H."/>
            <person name="Zhang X."/>
            <person name="Huang J."/>
            <person name="Zhang X."/>
            <person name="Sun H."/>
            <person name="Wang H."/>
        </authorList>
    </citation>
    <scope>NUCLEOTIDE SEQUENCE [LARGE SCALE GENOMIC DNA]</scope>
    <source>
        <strain evidence="10">TB1705</strain>
        <tissue evidence="10">Leaf</tissue>
    </source>
</reference>
<comment type="similarity">
    <text evidence="3 7">Belongs to the SKP1 family.</text>
</comment>
<dbReference type="OrthoDB" id="1912431at2759"/>
<dbReference type="PIRSF" id="PIRSF028729">
    <property type="entry name" value="E3_ubiquit_lig_SCF_Skp"/>
    <property type="match status" value="1"/>
</dbReference>
<comment type="function">
    <text evidence="6 7">Involved in ubiquitination and subsequent proteasomal degradation of target proteins. Together with CUL1, RBX1 and a F-box protein, it forms a SCF E3 ubiquitin ligase complex. The functional specificity of this complex depends on the type of F-box protein. In the SCF complex, it serves as an adapter that links the F-box protein to CUL1.</text>
</comment>
<dbReference type="AlphaFoldDB" id="A0A7J7NPZ7"/>
<evidence type="ECO:0000313" key="11">
    <source>
        <dbReference type="Proteomes" id="UP000541444"/>
    </source>
</evidence>
<proteinExistence type="inferred from homology"/>
<dbReference type="CDD" id="cd18322">
    <property type="entry name" value="BTB_POZ_SKP1"/>
    <property type="match status" value="1"/>
</dbReference>
<dbReference type="InterPro" id="IPR016897">
    <property type="entry name" value="SKP1"/>
</dbReference>
<keyword evidence="11" id="KW-1185">Reference proteome</keyword>
<name>A0A7J7NPZ7_9MAGN</name>
<dbReference type="Gene3D" id="3.30.710.10">
    <property type="entry name" value="Potassium Channel Kv1.1, Chain A"/>
    <property type="match status" value="1"/>
</dbReference>
<feature type="domain" description="SKP1 component POZ" evidence="9">
    <location>
        <begin position="5"/>
        <end position="63"/>
    </location>
</feature>
<dbReference type="SUPFAM" id="SSF54695">
    <property type="entry name" value="POZ domain"/>
    <property type="match status" value="1"/>
</dbReference>
<protein>
    <recommendedName>
        <fullName evidence="7">SKP1-like protein</fullName>
    </recommendedName>
</protein>
<dbReference type="GO" id="GO:0016567">
    <property type="term" value="P:protein ubiquitination"/>
    <property type="evidence" value="ECO:0007669"/>
    <property type="project" value="UniProtKB-UniRule"/>
</dbReference>